<keyword evidence="1" id="KW-0732">Signal</keyword>
<evidence type="ECO:0000256" key="1">
    <source>
        <dbReference type="SAM" id="SignalP"/>
    </source>
</evidence>
<dbReference type="Gene3D" id="3.40.50.1820">
    <property type="entry name" value="alpha/beta hydrolase"/>
    <property type="match status" value="1"/>
</dbReference>
<dbReference type="GO" id="GO:0016787">
    <property type="term" value="F:hydrolase activity"/>
    <property type="evidence" value="ECO:0007669"/>
    <property type="project" value="UniProtKB-KW"/>
</dbReference>
<gene>
    <name evidence="3" type="ORF">ACGFYS_36220</name>
</gene>
<sequence>MARRPRSRRRPLASVPGRFRRTVLAGLVTASVAVPVAGAARPAEVPAPVPAAVAPLRAGTADVLAARLEERYAAERVALAEAGRTAEEYGAGRRAASLREMAGADRRFLEFDGRDGGRSAEVVGDLARADRIAVLVPGADTGLDAYGRFRAGAVALQGAAGGRTAVVAWLGYRTPATGSAASLTPGRADQAAPRLRAFVEGLARMRPGARITLLGHSYGSVVCARAAPGLPVAAVVLFGSPGTGSDHVTGLGTGAAVWAGRSDGDWIGGIPHVRVPLLAGSELGFGTDPTDPGFGARAFAAGDGGHSDYLAPGSVSLRSLALIVGGEEPDRA</sequence>
<keyword evidence="3" id="KW-0378">Hydrolase</keyword>
<reference evidence="3 4" key="1">
    <citation type="submission" date="2024-10" db="EMBL/GenBank/DDBJ databases">
        <title>The Natural Products Discovery Center: Release of the First 8490 Sequenced Strains for Exploring Actinobacteria Biosynthetic Diversity.</title>
        <authorList>
            <person name="Kalkreuter E."/>
            <person name="Kautsar S.A."/>
            <person name="Yang D."/>
            <person name="Bader C.D."/>
            <person name="Teijaro C.N."/>
            <person name="Fluegel L."/>
            <person name="Davis C.M."/>
            <person name="Simpson J.R."/>
            <person name="Lauterbach L."/>
            <person name="Steele A.D."/>
            <person name="Gui C."/>
            <person name="Meng S."/>
            <person name="Li G."/>
            <person name="Viehrig K."/>
            <person name="Ye F."/>
            <person name="Su P."/>
            <person name="Kiefer A.F."/>
            <person name="Nichols A."/>
            <person name="Cepeda A.J."/>
            <person name="Yan W."/>
            <person name="Fan B."/>
            <person name="Jiang Y."/>
            <person name="Adhikari A."/>
            <person name="Zheng C.-J."/>
            <person name="Schuster L."/>
            <person name="Cowan T.M."/>
            <person name="Smanski M.J."/>
            <person name="Chevrette M.G."/>
            <person name="De Carvalho L.P.S."/>
            <person name="Shen B."/>
        </authorList>
    </citation>
    <scope>NUCLEOTIDE SEQUENCE [LARGE SCALE GENOMIC DNA]</scope>
    <source>
        <strain evidence="3 4">NPDC048229</strain>
    </source>
</reference>
<dbReference type="SUPFAM" id="SSF53474">
    <property type="entry name" value="alpha/beta-Hydrolases"/>
    <property type="match status" value="1"/>
</dbReference>
<feature type="domain" description="DUF1023" evidence="2">
    <location>
        <begin position="112"/>
        <end position="274"/>
    </location>
</feature>
<dbReference type="PROSITE" id="PS51318">
    <property type="entry name" value="TAT"/>
    <property type="match status" value="1"/>
</dbReference>
<feature type="chain" id="PRO_5046913467" evidence="1">
    <location>
        <begin position="40"/>
        <end position="332"/>
    </location>
</feature>
<accession>A0ABW7C7J5</accession>
<name>A0ABW7C7J5_9ACTN</name>
<dbReference type="InterPro" id="IPR006311">
    <property type="entry name" value="TAT_signal"/>
</dbReference>
<protein>
    <submittedName>
        <fullName evidence="3">Alpha/beta hydrolase</fullName>
    </submittedName>
</protein>
<dbReference type="Proteomes" id="UP001604282">
    <property type="component" value="Unassembled WGS sequence"/>
</dbReference>
<dbReference type="InterPro" id="IPR029058">
    <property type="entry name" value="AB_hydrolase_fold"/>
</dbReference>
<proteinExistence type="predicted"/>
<evidence type="ECO:0000313" key="3">
    <source>
        <dbReference type="EMBL" id="MFG3194358.1"/>
    </source>
</evidence>
<dbReference type="RefSeq" id="WP_392081548.1">
    <property type="nucleotide sequence ID" value="NZ_JBIBVA010000005.1"/>
</dbReference>
<organism evidence="3 4">
    <name type="scientific">Streptomyces omiyaensis</name>
    <dbReference type="NCBI Taxonomy" id="68247"/>
    <lineage>
        <taxon>Bacteria</taxon>
        <taxon>Bacillati</taxon>
        <taxon>Actinomycetota</taxon>
        <taxon>Actinomycetes</taxon>
        <taxon>Kitasatosporales</taxon>
        <taxon>Streptomycetaceae</taxon>
        <taxon>Streptomyces</taxon>
    </lineage>
</organism>
<comment type="caution">
    <text evidence="3">The sequence shown here is derived from an EMBL/GenBank/DDBJ whole genome shotgun (WGS) entry which is preliminary data.</text>
</comment>
<dbReference type="InterPro" id="IPR010427">
    <property type="entry name" value="DUF1023"/>
</dbReference>
<evidence type="ECO:0000313" key="4">
    <source>
        <dbReference type="Proteomes" id="UP001604282"/>
    </source>
</evidence>
<keyword evidence="4" id="KW-1185">Reference proteome</keyword>
<dbReference type="Pfam" id="PF06259">
    <property type="entry name" value="Abhydrolase_8"/>
    <property type="match status" value="1"/>
</dbReference>
<feature type="signal peptide" evidence="1">
    <location>
        <begin position="1"/>
        <end position="39"/>
    </location>
</feature>
<dbReference type="EMBL" id="JBICZW010000049">
    <property type="protein sequence ID" value="MFG3194358.1"/>
    <property type="molecule type" value="Genomic_DNA"/>
</dbReference>
<evidence type="ECO:0000259" key="2">
    <source>
        <dbReference type="Pfam" id="PF06259"/>
    </source>
</evidence>